<evidence type="ECO:0000313" key="12">
    <source>
        <dbReference type="Proteomes" id="UP000280834"/>
    </source>
</evidence>
<dbReference type="Proteomes" id="UP000280834">
    <property type="component" value="Unassembled WGS sequence"/>
</dbReference>
<keyword evidence="5 10" id="KW-0378">Hydrolase</keyword>
<comment type="pathway">
    <text evidence="2">Protein modification; protein glycosylation.</text>
</comment>
<dbReference type="PRINTS" id="PR00747">
    <property type="entry name" value="GLYHDRLASE47"/>
</dbReference>
<dbReference type="GO" id="GO:0004571">
    <property type="term" value="F:mannosyl-oligosaccharide 1,2-alpha-mannosidase activity"/>
    <property type="evidence" value="ECO:0007669"/>
    <property type="project" value="UniProtKB-EC"/>
</dbReference>
<name>A0A0R3QWF9_9BILA</name>
<evidence type="ECO:0000256" key="2">
    <source>
        <dbReference type="ARBA" id="ARBA00004922"/>
    </source>
</evidence>
<comment type="similarity">
    <text evidence="3 10">Belongs to the glycosyl hydrolase 47 family.</text>
</comment>
<evidence type="ECO:0000313" key="13">
    <source>
        <dbReference type="WBParaSite" id="BTMF_0001206701-mRNA-1"/>
    </source>
</evidence>
<dbReference type="EC" id="3.2.1.-" evidence="10"/>
<dbReference type="GO" id="GO:0005783">
    <property type="term" value="C:endoplasmic reticulum"/>
    <property type="evidence" value="ECO:0007669"/>
    <property type="project" value="TreeGrafter"/>
</dbReference>
<evidence type="ECO:0000256" key="9">
    <source>
        <dbReference type="ARBA" id="ARBA00048605"/>
    </source>
</evidence>
<comment type="cofactor">
    <cofactor evidence="1">
        <name>Ca(2+)</name>
        <dbReference type="ChEBI" id="CHEBI:29108"/>
    </cofactor>
</comment>
<keyword evidence="6" id="KW-0106">Calcium</keyword>
<dbReference type="InterPro" id="IPR001382">
    <property type="entry name" value="Glyco_hydro_47"/>
</dbReference>
<evidence type="ECO:0000256" key="7">
    <source>
        <dbReference type="ARBA" id="ARBA00023157"/>
    </source>
</evidence>
<dbReference type="GO" id="GO:0016020">
    <property type="term" value="C:membrane"/>
    <property type="evidence" value="ECO:0007669"/>
    <property type="project" value="InterPro"/>
</dbReference>
<dbReference type="InterPro" id="IPR036026">
    <property type="entry name" value="Seven-hairpin_glycosidases"/>
</dbReference>
<accession>A0A0R3QWF9</accession>
<sequence length="64" mass="7620">MEVLKHVWEGYKKYACGYDHLKPVTKSYNDWFDLKLTIVDLISTVVDINCHYYGTSCSKFYEIF</sequence>
<evidence type="ECO:0000256" key="6">
    <source>
        <dbReference type="ARBA" id="ARBA00022837"/>
    </source>
</evidence>
<evidence type="ECO:0000256" key="1">
    <source>
        <dbReference type="ARBA" id="ARBA00001913"/>
    </source>
</evidence>
<organism evidence="13">
    <name type="scientific">Brugia timori</name>
    <dbReference type="NCBI Taxonomy" id="42155"/>
    <lineage>
        <taxon>Eukaryota</taxon>
        <taxon>Metazoa</taxon>
        <taxon>Ecdysozoa</taxon>
        <taxon>Nematoda</taxon>
        <taxon>Chromadorea</taxon>
        <taxon>Rhabditida</taxon>
        <taxon>Spirurina</taxon>
        <taxon>Spiruromorpha</taxon>
        <taxon>Filarioidea</taxon>
        <taxon>Onchocercidae</taxon>
        <taxon>Brugia</taxon>
    </lineage>
</organism>
<protein>
    <recommendedName>
        <fullName evidence="10">alpha-1,2-Mannosidase</fullName>
        <ecNumber evidence="10">3.2.1.-</ecNumber>
    </recommendedName>
</protein>
<keyword evidence="4" id="KW-0479">Metal-binding</keyword>
<evidence type="ECO:0000256" key="10">
    <source>
        <dbReference type="RuleBase" id="RU361193"/>
    </source>
</evidence>
<dbReference type="Pfam" id="PF01532">
    <property type="entry name" value="Glyco_hydro_47"/>
    <property type="match status" value="1"/>
</dbReference>
<dbReference type="Gene3D" id="1.50.10.10">
    <property type="match status" value="1"/>
</dbReference>
<gene>
    <name evidence="11" type="ORF">BTMF_LOCUS10095</name>
</gene>
<dbReference type="SUPFAM" id="SSF48225">
    <property type="entry name" value="Seven-hairpin glycosidases"/>
    <property type="match status" value="1"/>
</dbReference>
<reference evidence="11 12" key="2">
    <citation type="submission" date="2018-11" db="EMBL/GenBank/DDBJ databases">
        <authorList>
            <consortium name="Pathogen Informatics"/>
        </authorList>
    </citation>
    <scope>NUCLEOTIDE SEQUENCE [LARGE SCALE GENOMIC DNA]</scope>
</reference>
<keyword evidence="10" id="KW-0326">Glycosidase</keyword>
<evidence type="ECO:0000256" key="3">
    <source>
        <dbReference type="ARBA" id="ARBA00007658"/>
    </source>
</evidence>
<comment type="catalytic activity">
    <reaction evidence="9">
        <text>N(4)-(alpha-D-Man-(1-&gt;2)-alpha-D-Man-(1-&gt;2)-alpha-D-Man-(1-&gt;3)-[alpha-D-Man-(1-&gt;2)-alpha-D-Man-(1-&gt;3)-[alpha-D-Man-(1-&gt;2)-alpha-D-Man-(1-&gt;6)]-alpha-D-Man-(1-&gt;6)]-beta-D-Man-(1-&gt;4)-beta-D-GlcNAc-(1-&gt;4)-beta-D-GlcNAc)-L-asparaginyl-[protein] (N-glucan mannose isomer 9A1,2,3B1,2,3) + 4 H2O = N(4)-(alpha-D-Man-(1-&gt;3)-[alpha-D-Man-(1-&gt;3)-[alpha-D-Man-(1-&gt;6)]-alpha-D-Man-(1-&gt;6)]-beta-D-Man-(1-&gt;4)-beta-D-GlcNAc-(1-&gt;4)-beta-D-GlcNAc)-L-asparaginyl-[protein] (N-glucan mannose isomer 5A1,2) + 4 beta-D-mannose</text>
        <dbReference type="Rhea" id="RHEA:56008"/>
        <dbReference type="Rhea" id="RHEA-COMP:14356"/>
        <dbReference type="Rhea" id="RHEA-COMP:14367"/>
        <dbReference type="ChEBI" id="CHEBI:15377"/>
        <dbReference type="ChEBI" id="CHEBI:28563"/>
        <dbReference type="ChEBI" id="CHEBI:59087"/>
        <dbReference type="ChEBI" id="CHEBI:139493"/>
        <dbReference type="EC" id="3.2.1.113"/>
    </reaction>
</comment>
<dbReference type="InterPro" id="IPR012341">
    <property type="entry name" value="6hp_glycosidase-like_sf"/>
</dbReference>
<evidence type="ECO:0000256" key="5">
    <source>
        <dbReference type="ARBA" id="ARBA00022801"/>
    </source>
</evidence>
<dbReference type="STRING" id="42155.A0A0R3QWF9"/>
<dbReference type="WBParaSite" id="BTMF_0001206701-mRNA-1">
    <property type="protein sequence ID" value="BTMF_0001206701-mRNA-1"/>
    <property type="gene ID" value="BTMF_0001206701"/>
</dbReference>
<dbReference type="AlphaFoldDB" id="A0A0R3QWF9"/>
<evidence type="ECO:0000313" key="11">
    <source>
        <dbReference type="EMBL" id="VDO34286.1"/>
    </source>
</evidence>
<reference evidence="13" key="1">
    <citation type="submission" date="2017-02" db="UniProtKB">
        <authorList>
            <consortium name="WormBaseParasite"/>
        </authorList>
    </citation>
    <scope>IDENTIFICATION</scope>
</reference>
<dbReference type="PANTHER" id="PTHR11742">
    <property type="entry name" value="MANNOSYL-OLIGOSACCHARIDE ALPHA-1,2-MANNOSIDASE-RELATED"/>
    <property type="match status" value="1"/>
</dbReference>
<dbReference type="PANTHER" id="PTHR11742:SF55">
    <property type="entry name" value="ENDOPLASMIC RETICULUM MANNOSYL-OLIGOSACCHARIDE 1,2-ALPHA-MANNOSIDASE"/>
    <property type="match status" value="1"/>
</dbReference>
<dbReference type="GO" id="GO:0005975">
    <property type="term" value="P:carbohydrate metabolic process"/>
    <property type="evidence" value="ECO:0007669"/>
    <property type="project" value="InterPro"/>
</dbReference>
<dbReference type="EMBL" id="UZAG01017351">
    <property type="protein sequence ID" value="VDO34286.1"/>
    <property type="molecule type" value="Genomic_DNA"/>
</dbReference>
<keyword evidence="12" id="KW-1185">Reference proteome</keyword>
<dbReference type="InterPro" id="IPR050749">
    <property type="entry name" value="Glycosyl_Hydrolase_47"/>
</dbReference>
<comment type="catalytic activity">
    <reaction evidence="8">
        <text>N(4)-(alpha-D-Man-(1-&gt;2)-alpha-D-Man-(1-&gt;2)-alpha-D-Man-(1-&gt;3)-[alpha-D-Man-(1-&gt;3)-[alpha-D-Man-(1-&gt;2)-alpha-D-Man-(1-&gt;6)]-alpha-D-Man-(1-&gt;6)]-beta-D-Man-(1-&gt;4)-beta-D-GlcNAc-(1-&gt;4)-beta-D-GlcNAc)-L-asparaginyl-[protein] (N-glucan mannose isomer 8A1,2,3B1,3) + 3 H2O = N(4)-(alpha-D-Man-(1-&gt;3)-[alpha-D-Man-(1-&gt;3)-[alpha-D-Man-(1-&gt;6)]-alpha-D-Man-(1-&gt;6)]-beta-D-Man-(1-&gt;4)-beta-D-GlcNAc-(1-&gt;4)-beta-D-GlcNAc)-L-asparaginyl-[protein] (N-glucan mannose isomer 5A1,2) + 3 beta-D-mannose</text>
        <dbReference type="Rhea" id="RHEA:56028"/>
        <dbReference type="Rhea" id="RHEA-COMP:14358"/>
        <dbReference type="Rhea" id="RHEA-COMP:14367"/>
        <dbReference type="ChEBI" id="CHEBI:15377"/>
        <dbReference type="ChEBI" id="CHEBI:28563"/>
        <dbReference type="ChEBI" id="CHEBI:59087"/>
        <dbReference type="ChEBI" id="CHEBI:60628"/>
        <dbReference type="EC" id="3.2.1.113"/>
    </reaction>
</comment>
<evidence type="ECO:0000256" key="8">
    <source>
        <dbReference type="ARBA" id="ARBA00047669"/>
    </source>
</evidence>
<keyword evidence="7" id="KW-1015">Disulfide bond</keyword>
<dbReference type="GO" id="GO:0005509">
    <property type="term" value="F:calcium ion binding"/>
    <property type="evidence" value="ECO:0007669"/>
    <property type="project" value="InterPro"/>
</dbReference>
<evidence type="ECO:0000256" key="4">
    <source>
        <dbReference type="ARBA" id="ARBA00022723"/>
    </source>
</evidence>
<proteinExistence type="inferred from homology"/>